<gene>
    <name evidence="2" type="ORF">RCL2_000211700</name>
</gene>
<evidence type="ECO:0000313" key="3">
    <source>
        <dbReference type="Proteomes" id="UP000615446"/>
    </source>
</evidence>
<keyword evidence="2" id="KW-0808">Transferase</keyword>
<comment type="caution">
    <text evidence="2">The sequence shown here is derived from an EMBL/GenBank/DDBJ whole genome shotgun (WGS) entry which is preliminary data.</text>
</comment>
<dbReference type="InterPro" id="IPR011009">
    <property type="entry name" value="Kinase-like_dom_sf"/>
</dbReference>
<evidence type="ECO:0000313" key="2">
    <source>
        <dbReference type="EMBL" id="GES74648.1"/>
    </source>
</evidence>
<feature type="domain" description="Protein kinase" evidence="1">
    <location>
        <begin position="58"/>
        <end position="151"/>
    </location>
</feature>
<dbReference type="GO" id="GO:0005524">
    <property type="term" value="F:ATP binding"/>
    <property type="evidence" value="ECO:0007669"/>
    <property type="project" value="InterPro"/>
</dbReference>
<dbReference type="OrthoDB" id="544350at2759"/>
<protein>
    <submittedName>
        <fullName evidence="2">Kinase-like domain-containing protein</fullName>
    </submittedName>
</protein>
<organism evidence="2 3">
    <name type="scientific">Rhizophagus clarus</name>
    <dbReference type="NCBI Taxonomy" id="94130"/>
    <lineage>
        <taxon>Eukaryota</taxon>
        <taxon>Fungi</taxon>
        <taxon>Fungi incertae sedis</taxon>
        <taxon>Mucoromycota</taxon>
        <taxon>Glomeromycotina</taxon>
        <taxon>Glomeromycetes</taxon>
        <taxon>Glomerales</taxon>
        <taxon>Glomeraceae</taxon>
        <taxon>Rhizophagus</taxon>
    </lineage>
</organism>
<dbReference type="Proteomes" id="UP000615446">
    <property type="component" value="Unassembled WGS sequence"/>
</dbReference>
<reference evidence="2" key="1">
    <citation type="submission" date="2019-10" db="EMBL/GenBank/DDBJ databases">
        <title>Conservation and host-specific expression of non-tandemly repeated heterogenous ribosome RNA gene in arbuscular mycorrhizal fungi.</title>
        <authorList>
            <person name="Maeda T."/>
            <person name="Kobayashi Y."/>
            <person name="Nakagawa T."/>
            <person name="Ezawa T."/>
            <person name="Yamaguchi K."/>
            <person name="Bino T."/>
            <person name="Nishimoto Y."/>
            <person name="Shigenobu S."/>
            <person name="Kawaguchi M."/>
        </authorList>
    </citation>
    <scope>NUCLEOTIDE SEQUENCE</scope>
    <source>
        <strain evidence="2">HR1</strain>
    </source>
</reference>
<dbReference type="EMBL" id="BLAL01000012">
    <property type="protein sequence ID" value="GES74648.1"/>
    <property type="molecule type" value="Genomic_DNA"/>
</dbReference>
<accession>A0A8H3KRP9</accession>
<dbReference type="InterPro" id="IPR000719">
    <property type="entry name" value="Prot_kinase_dom"/>
</dbReference>
<evidence type="ECO:0000259" key="1">
    <source>
        <dbReference type="Pfam" id="PF00069"/>
    </source>
</evidence>
<keyword evidence="2" id="KW-0418">Kinase</keyword>
<dbReference type="AlphaFoldDB" id="A0A8H3KRP9"/>
<dbReference type="SUPFAM" id="SSF56112">
    <property type="entry name" value="Protein kinase-like (PK-like)"/>
    <property type="match status" value="1"/>
</dbReference>
<dbReference type="Gene3D" id="1.10.510.10">
    <property type="entry name" value="Transferase(Phosphotransferase) domain 1"/>
    <property type="match status" value="1"/>
</dbReference>
<proteinExistence type="predicted"/>
<dbReference type="Pfam" id="PF00069">
    <property type="entry name" value="Pkinase"/>
    <property type="match status" value="1"/>
</dbReference>
<dbReference type="GO" id="GO:0004672">
    <property type="term" value="F:protein kinase activity"/>
    <property type="evidence" value="ECO:0007669"/>
    <property type="project" value="InterPro"/>
</dbReference>
<sequence length="246" mass="28056">MKGWTSGNPIIDKCIKDTMLNVQFDFFLEWVPFNKFTYIKKVNKGGFSEVFSATWLDDLHSGNILQYYECGVLPQSIISDYGLSGPSNKQNKYKKNIRSITIYCPRSLNGEPHTQSADIYSYGVIMAELSSGKPSFYNKRHDINLELAICDGLRPEFGKGTPEFYNKLAYKLSASYEKFDHLKEELIAAFAETDKEIPNISTSYESDPDAVYTSREFTFGNSLTRLVITPVSVSYINNEERNKIIF</sequence>
<name>A0A8H3KRP9_9GLOM</name>